<evidence type="ECO:0000256" key="8">
    <source>
        <dbReference type="PROSITE-ProRule" id="PRU00175"/>
    </source>
</evidence>
<dbReference type="SMART" id="SM00647">
    <property type="entry name" value="IBR"/>
    <property type="match status" value="2"/>
</dbReference>
<dbReference type="GO" id="GO:0000151">
    <property type="term" value="C:ubiquitin ligase complex"/>
    <property type="evidence" value="ECO:0007669"/>
    <property type="project" value="TreeGrafter"/>
</dbReference>
<dbReference type="InterPro" id="IPR013083">
    <property type="entry name" value="Znf_RING/FYVE/PHD"/>
</dbReference>
<name>A0A7S0PGP5_CAFRO</name>
<dbReference type="InterPro" id="IPR044066">
    <property type="entry name" value="TRIAD_supradom"/>
</dbReference>
<keyword evidence="4" id="KW-0677">Repeat</keyword>
<dbReference type="Gene3D" id="2.20.25.20">
    <property type="match status" value="1"/>
</dbReference>
<evidence type="ECO:0000256" key="3">
    <source>
        <dbReference type="ARBA" id="ARBA00022723"/>
    </source>
</evidence>
<evidence type="ECO:0000259" key="11">
    <source>
        <dbReference type="PROSITE" id="PS51873"/>
    </source>
</evidence>
<dbReference type="EMBL" id="HBET01025363">
    <property type="protein sequence ID" value="CAD8572793.1"/>
    <property type="molecule type" value="Transcribed_RNA"/>
</dbReference>
<dbReference type="SUPFAM" id="SSF57850">
    <property type="entry name" value="RING/U-box"/>
    <property type="match status" value="3"/>
</dbReference>
<proteinExistence type="predicted"/>
<protein>
    <recommendedName>
        <fullName evidence="13">RBR-type E3 ubiquitin transferase</fullName>
    </recommendedName>
</protein>
<dbReference type="InterPro" id="IPR002867">
    <property type="entry name" value="IBR_dom"/>
</dbReference>
<dbReference type="GO" id="GO:0097039">
    <property type="term" value="P:protein linear polyubiquitination"/>
    <property type="evidence" value="ECO:0007669"/>
    <property type="project" value="TreeGrafter"/>
</dbReference>
<evidence type="ECO:0000256" key="9">
    <source>
        <dbReference type="SAM" id="Coils"/>
    </source>
</evidence>
<dbReference type="PROSITE" id="PS50089">
    <property type="entry name" value="ZF_RING_2"/>
    <property type="match status" value="1"/>
</dbReference>
<dbReference type="PANTHER" id="PTHR22770:SF13">
    <property type="entry name" value="RING-TYPE DOMAIN-CONTAINING PROTEIN"/>
    <property type="match status" value="1"/>
</dbReference>
<feature type="coiled-coil region" evidence="9">
    <location>
        <begin position="108"/>
        <end position="135"/>
    </location>
</feature>
<dbReference type="AlphaFoldDB" id="A0A7S0PGP5"/>
<evidence type="ECO:0000313" key="12">
    <source>
        <dbReference type="EMBL" id="CAD8572793.1"/>
    </source>
</evidence>
<dbReference type="Gene3D" id="3.30.40.10">
    <property type="entry name" value="Zinc/RING finger domain, C3HC4 (zinc finger)"/>
    <property type="match status" value="1"/>
</dbReference>
<dbReference type="Gene3D" id="1.20.120.1750">
    <property type="match status" value="1"/>
</dbReference>
<sequence>MGVPPMAAASEPDRRWKCPFCETLNPELFLVCTVCRTEAPVEAASPASPATGAGAAAAAAAAACSADSTMHSNMRECLETSSQEELLSLPKSALVAEILRLRGVLAMAQAALLEVDEANARKQGEKREQENSEALATIVSDLEAARRSGIPLPLDQRNFLALAELGRSPSEIADESCPVCYEDLSLGAMVVVEGCGHSACVDCMRGHVVTNVRSASIGNLVCMEEGCTSPLGHATVMDMLSGDEHADDREKYERFGIRCYLDGVGNSMVCPVRECQSEFIVEHGNAKVDCPACGKAFCAHCPGKPEWHDSTCEKYQEWARENGKADDAFEQLLKSKKSRMKPCPKCKAIVFKPPRTSGGACNWLRCRCKHTFCFLCLAGPLPSDHHAHFRGAGPCQGKLFYDDPATVE</sequence>
<keyword evidence="9" id="KW-0175">Coiled coil</keyword>
<dbReference type="InterPro" id="IPR001876">
    <property type="entry name" value="Znf_RanBP2"/>
</dbReference>
<evidence type="ECO:0008006" key="13">
    <source>
        <dbReference type="Google" id="ProtNLM"/>
    </source>
</evidence>
<evidence type="ECO:0000256" key="2">
    <source>
        <dbReference type="ARBA" id="ARBA00022679"/>
    </source>
</evidence>
<dbReference type="GO" id="GO:0043130">
    <property type="term" value="F:ubiquitin binding"/>
    <property type="evidence" value="ECO:0007669"/>
    <property type="project" value="TreeGrafter"/>
</dbReference>
<evidence type="ECO:0000256" key="4">
    <source>
        <dbReference type="ARBA" id="ARBA00022737"/>
    </source>
</evidence>
<keyword evidence="5 8" id="KW-0863">Zinc-finger</keyword>
<dbReference type="PANTHER" id="PTHR22770">
    <property type="entry name" value="UBIQUITIN CONJUGATING ENZYME 7 INTERACTING PROTEIN-RELATED"/>
    <property type="match status" value="1"/>
</dbReference>
<dbReference type="GO" id="GO:0004842">
    <property type="term" value="F:ubiquitin-protein transferase activity"/>
    <property type="evidence" value="ECO:0007669"/>
    <property type="project" value="TreeGrafter"/>
</dbReference>
<dbReference type="PROSITE" id="PS51873">
    <property type="entry name" value="TRIAD"/>
    <property type="match status" value="1"/>
</dbReference>
<dbReference type="GO" id="GO:0008270">
    <property type="term" value="F:zinc ion binding"/>
    <property type="evidence" value="ECO:0007669"/>
    <property type="project" value="UniProtKB-KW"/>
</dbReference>
<dbReference type="InterPro" id="IPR001841">
    <property type="entry name" value="Znf_RING"/>
</dbReference>
<keyword evidence="6" id="KW-0833">Ubl conjugation pathway</keyword>
<organism evidence="12">
    <name type="scientific">Cafeteria roenbergensis</name>
    <name type="common">Marine flagellate</name>
    <dbReference type="NCBI Taxonomy" id="33653"/>
    <lineage>
        <taxon>Eukaryota</taxon>
        <taxon>Sar</taxon>
        <taxon>Stramenopiles</taxon>
        <taxon>Bigyra</taxon>
        <taxon>Opalozoa</taxon>
        <taxon>Bicosoecida</taxon>
        <taxon>Cafeteriaceae</taxon>
        <taxon>Cafeteria</taxon>
    </lineage>
</organism>
<dbReference type="Pfam" id="PF01485">
    <property type="entry name" value="IBR"/>
    <property type="match status" value="2"/>
</dbReference>
<evidence type="ECO:0000256" key="1">
    <source>
        <dbReference type="ARBA" id="ARBA00004906"/>
    </source>
</evidence>
<keyword evidence="7" id="KW-0862">Zinc</keyword>
<feature type="domain" description="RING-type" evidence="10">
    <location>
        <begin position="177"/>
        <end position="222"/>
    </location>
</feature>
<accession>A0A7S0PGP5</accession>
<reference evidence="12" key="1">
    <citation type="submission" date="2021-01" db="EMBL/GenBank/DDBJ databases">
        <authorList>
            <person name="Corre E."/>
            <person name="Pelletier E."/>
            <person name="Niang G."/>
            <person name="Scheremetjew M."/>
            <person name="Finn R."/>
            <person name="Kale V."/>
            <person name="Holt S."/>
            <person name="Cochrane G."/>
            <person name="Meng A."/>
            <person name="Brown T."/>
            <person name="Cohen L."/>
        </authorList>
    </citation>
    <scope>NUCLEOTIDE SEQUENCE</scope>
    <source>
        <strain evidence="12">E4-10</strain>
    </source>
</reference>
<comment type="pathway">
    <text evidence="1">Protein modification; protein ubiquitination.</text>
</comment>
<keyword evidence="2" id="KW-0808">Transferase</keyword>
<dbReference type="GO" id="GO:0043161">
    <property type="term" value="P:proteasome-mediated ubiquitin-dependent protein catabolic process"/>
    <property type="evidence" value="ECO:0007669"/>
    <property type="project" value="TreeGrafter"/>
</dbReference>
<evidence type="ECO:0000259" key="10">
    <source>
        <dbReference type="PROSITE" id="PS50089"/>
    </source>
</evidence>
<keyword evidence="3" id="KW-0479">Metal-binding</keyword>
<evidence type="ECO:0000256" key="7">
    <source>
        <dbReference type="ARBA" id="ARBA00022833"/>
    </source>
</evidence>
<evidence type="ECO:0000256" key="5">
    <source>
        <dbReference type="ARBA" id="ARBA00022771"/>
    </source>
</evidence>
<dbReference type="PROSITE" id="PS01358">
    <property type="entry name" value="ZF_RANBP2_1"/>
    <property type="match status" value="1"/>
</dbReference>
<evidence type="ECO:0000256" key="6">
    <source>
        <dbReference type="ARBA" id="ARBA00022786"/>
    </source>
</evidence>
<dbReference type="InterPro" id="IPR051628">
    <property type="entry name" value="LUBAC_E3_Ligases"/>
</dbReference>
<gene>
    <name evidence="12" type="ORF">CROE0942_LOCUS17173</name>
</gene>
<feature type="domain" description="RING-type" evidence="11">
    <location>
        <begin position="173"/>
        <end position="399"/>
    </location>
</feature>